<keyword evidence="5" id="KW-1185">Reference proteome</keyword>
<dbReference type="InterPro" id="IPR036116">
    <property type="entry name" value="FN3_sf"/>
</dbReference>
<feature type="signal peptide" evidence="2">
    <location>
        <begin position="1"/>
        <end position="28"/>
    </location>
</feature>
<name>A0A7U4DQ28_DESPD</name>
<organism evidence="4 5">
    <name type="scientific">Desulfobulbus propionicus (strain ATCC 33891 / DSM 2032 / VKM B-1956 / 1pr3)</name>
    <dbReference type="NCBI Taxonomy" id="577650"/>
    <lineage>
        <taxon>Bacteria</taxon>
        <taxon>Pseudomonadati</taxon>
        <taxon>Thermodesulfobacteriota</taxon>
        <taxon>Desulfobulbia</taxon>
        <taxon>Desulfobulbales</taxon>
        <taxon>Desulfobulbaceae</taxon>
        <taxon>Desulfobulbus</taxon>
    </lineage>
</organism>
<dbReference type="Proteomes" id="UP000006365">
    <property type="component" value="Chromosome"/>
</dbReference>
<keyword evidence="2" id="KW-0732">Signal</keyword>
<dbReference type="PANTHER" id="PTHR38731">
    <property type="entry name" value="LIPL45-RELATED LIPOPROTEIN-RELATED"/>
    <property type="match status" value="1"/>
</dbReference>
<feature type="domain" description="Fibronectin type-III" evidence="3">
    <location>
        <begin position="445"/>
        <end position="537"/>
    </location>
</feature>
<dbReference type="InterPro" id="IPR013783">
    <property type="entry name" value="Ig-like_fold"/>
</dbReference>
<feature type="compositionally biased region" description="Pro residues" evidence="1">
    <location>
        <begin position="253"/>
        <end position="262"/>
    </location>
</feature>
<evidence type="ECO:0000313" key="5">
    <source>
        <dbReference type="Proteomes" id="UP000006365"/>
    </source>
</evidence>
<dbReference type="AlphaFoldDB" id="A0A7U4DQ28"/>
<sequence length="556" mass="61175">MSVFHPTRLSLPLVLLAVLLCLTLPCSAAETTKEEAMVPLHVAAGTNLIHIARDYCRDRSDWKTIARINQLSDPYLIIRDTRIQVPLSLLVIERLSATVASIHGQVHLSADGRDPVALRQGDTLLPGQTVRTGADGYTHLLLPNNTYTRIEPDSQLTLNYLLRLKDGNVKADFFLGRGNVIHWVQDKLRANESFQTRTPIAVTGIRGTEFRLKMAEITANTVETLRGRVEVSSSGRATTLGPGQGLRVEEGQPPQPPRPLPDPPDKPALEPLYRSLPVIIAAPPHAKAKAIRLRITADRQTQATLFDQSVAPGGRFTIGTLSDGALFASLTAIDQDNFESTVVGPLPFNLRTVPANPMIVSPKSGSTLWGTHGTIEWLDSDQVDHYDLQLARNPEFTDLIDRQQIKEARYTSPELQPGTYYFRVKAVAPDGFTTLYSIPVAWTLKPAPKMDGMEATANQRPTLQWPAMADGWAYDLQVASDKDFGQLVVDQQGLPTTSYTLEDMLAAGTYHVRIRGVENGQPVSPWTPPQTMTVKPKPLGWEELFFGAVTLGLILL</sequence>
<protein>
    <submittedName>
        <fullName evidence="4">Peptidoglycan-binding LysM</fullName>
    </submittedName>
</protein>
<dbReference type="PROSITE" id="PS50853">
    <property type="entry name" value="FN3"/>
    <property type="match status" value="1"/>
</dbReference>
<feature type="chain" id="PRO_5030963897" evidence="2">
    <location>
        <begin position="29"/>
        <end position="556"/>
    </location>
</feature>
<evidence type="ECO:0000256" key="2">
    <source>
        <dbReference type="SAM" id="SignalP"/>
    </source>
</evidence>
<evidence type="ECO:0000259" key="3">
    <source>
        <dbReference type="PROSITE" id="PS50853"/>
    </source>
</evidence>
<dbReference type="KEGG" id="dpr:Despr_2545"/>
<dbReference type="SUPFAM" id="SSF49265">
    <property type="entry name" value="Fibronectin type III"/>
    <property type="match status" value="1"/>
</dbReference>
<dbReference type="PANTHER" id="PTHR38731:SF3">
    <property type="entry name" value="BLL6125 PROTEIN"/>
    <property type="match status" value="1"/>
</dbReference>
<dbReference type="InterPro" id="IPR003961">
    <property type="entry name" value="FN3_dom"/>
</dbReference>
<proteinExistence type="predicted"/>
<accession>A0A7U4DQ28</accession>
<dbReference type="Gene3D" id="2.60.120.1440">
    <property type="match status" value="1"/>
</dbReference>
<evidence type="ECO:0000313" key="4">
    <source>
        <dbReference type="EMBL" id="ADW18682.1"/>
    </source>
</evidence>
<dbReference type="InterPro" id="IPR006860">
    <property type="entry name" value="FecR"/>
</dbReference>
<feature type="region of interest" description="Disordered" evidence="1">
    <location>
        <begin position="231"/>
        <end position="268"/>
    </location>
</feature>
<dbReference type="Pfam" id="PF04773">
    <property type="entry name" value="FecR"/>
    <property type="match status" value="1"/>
</dbReference>
<gene>
    <name evidence="4" type="ordered locus">Despr_2545</name>
</gene>
<dbReference type="CDD" id="cd00063">
    <property type="entry name" value="FN3"/>
    <property type="match status" value="1"/>
</dbReference>
<dbReference type="Gene3D" id="2.60.40.10">
    <property type="entry name" value="Immunoglobulins"/>
    <property type="match status" value="2"/>
</dbReference>
<dbReference type="EMBL" id="CP002364">
    <property type="protein sequence ID" value="ADW18682.1"/>
    <property type="molecule type" value="Genomic_DNA"/>
</dbReference>
<evidence type="ECO:0000256" key="1">
    <source>
        <dbReference type="SAM" id="MobiDB-lite"/>
    </source>
</evidence>
<reference evidence="4 5" key="1">
    <citation type="journal article" date="2011" name="Stand. Genomic Sci.">
        <title>Complete genome sequence of Desulfobulbus propionicus type strain (1pr3).</title>
        <authorList>
            <person name="Pagani I."/>
            <person name="Lapidus A."/>
            <person name="Nolan M."/>
            <person name="Lucas S."/>
            <person name="Hammon N."/>
            <person name="Deshpande S."/>
            <person name="Cheng J.F."/>
            <person name="Chertkov O."/>
            <person name="Davenport K."/>
            <person name="Tapia R."/>
            <person name="Han C."/>
            <person name="Goodwin L."/>
            <person name="Pitluck S."/>
            <person name="Liolios K."/>
            <person name="Mavromatis K."/>
            <person name="Ivanova N."/>
            <person name="Mikhailova N."/>
            <person name="Pati A."/>
            <person name="Chen A."/>
            <person name="Palaniappan K."/>
            <person name="Land M."/>
            <person name="Hauser L."/>
            <person name="Chang Y.J."/>
            <person name="Jeffries C.D."/>
            <person name="Detter J.C."/>
            <person name="Brambilla E."/>
            <person name="Kannan K.P."/>
            <person name="Djao O.D."/>
            <person name="Rohde M."/>
            <person name="Pukall R."/>
            <person name="Spring S."/>
            <person name="Goker M."/>
            <person name="Sikorski J."/>
            <person name="Woyke T."/>
            <person name="Bristow J."/>
            <person name="Eisen J.A."/>
            <person name="Markowitz V."/>
            <person name="Hugenholtz P."/>
            <person name="Kyrpides N.C."/>
            <person name="Klenk H.P."/>
        </authorList>
    </citation>
    <scope>NUCLEOTIDE SEQUENCE [LARGE SCALE GENOMIC DNA]</scope>
    <source>
        <strain evidence="5">ATCC 33891 / DSM 2032 / 1pr3</strain>
    </source>
</reference>
<dbReference type="RefSeq" id="WP_015725208.1">
    <property type="nucleotide sequence ID" value="NC_014972.1"/>
</dbReference>